<dbReference type="InterPro" id="IPR001647">
    <property type="entry name" value="HTH_TetR"/>
</dbReference>
<dbReference type="GO" id="GO:0003700">
    <property type="term" value="F:DNA-binding transcription factor activity"/>
    <property type="evidence" value="ECO:0007669"/>
    <property type="project" value="TreeGrafter"/>
</dbReference>
<dbReference type="InterPro" id="IPR036271">
    <property type="entry name" value="Tet_transcr_reg_TetR-rel_C_sf"/>
</dbReference>
<dbReference type="RefSeq" id="WP_053233508.1">
    <property type="nucleotide sequence ID" value="NZ_CP011125.1"/>
</dbReference>
<keyword evidence="2 4" id="KW-0238">DNA-binding</keyword>
<dbReference type="STRING" id="927083.DB32_003474"/>
<dbReference type="PANTHER" id="PTHR30055">
    <property type="entry name" value="HTH-TYPE TRANSCRIPTIONAL REGULATOR RUTR"/>
    <property type="match status" value="1"/>
</dbReference>
<dbReference type="InterPro" id="IPR009057">
    <property type="entry name" value="Homeodomain-like_sf"/>
</dbReference>
<dbReference type="EMBL" id="CP011125">
    <property type="protein sequence ID" value="AKF06325.1"/>
    <property type="molecule type" value="Genomic_DNA"/>
</dbReference>
<dbReference type="GO" id="GO:0000976">
    <property type="term" value="F:transcription cis-regulatory region binding"/>
    <property type="evidence" value="ECO:0007669"/>
    <property type="project" value="TreeGrafter"/>
</dbReference>
<evidence type="ECO:0000256" key="1">
    <source>
        <dbReference type="ARBA" id="ARBA00023015"/>
    </source>
</evidence>
<feature type="DNA-binding region" description="H-T-H motif" evidence="4">
    <location>
        <begin position="51"/>
        <end position="70"/>
    </location>
</feature>
<gene>
    <name evidence="7" type="ORF">DB32_003474</name>
</gene>
<organism evidence="7 8">
    <name type="scientific">Sandaracinus amylolyticus</name>
    <dbReference type="NCBI Taxonomy" id="927083"/>
    <lineage>
        <taxon>Bacteria</taxon>
        <taxon>Pseudomonadati</taxon>
        <taxon>Myxococcota</taxon>
        <taxon>Polyangia</taxon>
        <taxon>Polyangiales</taxon>
        <taxon>Sandaracinaceae</taxon>
        <taxon>Sandaracinus</taxon>
    </lineage>
</organism>
<keyword evidence="1" id="KW-0805">Transcription regulation</keyword>
<accession>A0A0F6W369</accession>
<evidence type="ECO:0000256" key="2">
    <source>
        <dbReference type="ARBA" id="ARBA00023125"/>
    </source>
</evidence>
<proteinExistence type="predicted"/>
<dbReference type="Pfam" id="PF00440">
    <property type="entry name" value="TetR_N"/>
    <property type="match status" value="1"/>
</dbReference>
<keyword evidence="8" id="KW-1185">Reference proteome</keyword>
<dbReference type="InterPro" id="IPR050109">
    <property type="entry name" value="HTH-type_TetR-like_transc_reg"/>
</dbReference>
<reference evidence="7 8" key="1">
    <citation type="submission" date="2015-03" db="EMBL/GenBank/DDBJ databases">
        <title>Genome assembly of Sandaracinus amylolyticus DSM 53668.</title>
        <authorList>
            <person name="Sharma G."/>
            <person name="Subramanian S."/>
        </authorList>
    </citation>
    <scope>NUCLEOTIDE SEQUENCE [LARGE SCALE GENOMIC DNA]</scope>
    <source>
        <strain evidence="7 8">DSM 53668</strain>
    </source>
</reference>
<sequence>MSAPARRDGAHDEPPHDGRSTRAAAMRESRRRAVLDASLRVFSEKGYHATRISDLIEAAGIARGTFYLYFESKNAIFHELLDQLLERIRASVDGVDTRVDAAPLREQLLVIVRRVLATFHQHPELTRLVLRSAPGLDDEVDRKLAAFYGQLHAWLAVSLQNAQALGLMRVLDVDFVSWSVIGAVKQIVELSLERREGADLDRATRALLDLHLDGMLLAR</sequence>
<evidence type="ECO:0000313" key="7">
    <source>
        <dbReference type="EMBL" id="AKF06325.1"/>
    </source>
</evidence>
<evidence type="ECO:0000313" key="8">
    <source>
        <dbReference type="Proteomes" id="UP000034883"/>
    </source>
</evidence>
<evidence type="ECO:0000259" key="6">
    <source>
        <dbReference type="PROSITE" id="PS50977"/>
    </source>
</evidence>
<dbReference type="Proteomes" id="UP000034883">
    <property type="component" value="Chromosome"/>
</dbReference>
<protein>
    <submittedName>
        <fullName evidence="7">Transcriptional regulator, TetR family protein</fullName>
    </submittedName>
</protein>
<feature type="region of interest" description="Disordered" evidence="5">
    <location>
        <begin position="1"/>
        <end position="26"/>
    </location>
</feature>
<keyword evidence="3" id="KW-0804">Transcription</keyword>
<evidence type="ECO:0000256" key="3">
    <source>
        <dbReference type="ARBA" id="ARBA00023163"/>
    </source>
</evidence>
<dbReference type="PROSITE" id="PS50977">
    <property type="entry name" value="HTH_TETR_2"/>
    <property type="match status" value="1"/>
</dbReference>
<dbReference type="Gene3D" id="1.10.10.60">
    <property type="entry name" value="Homeodomain-like"/>
    <property type="match status" value="1"/>
</dbReference>
<dbReference type="Gene3D" id="1.10.357.10">
    <property type="entry name" value="Tetracycline Repressor, domain 2"/>
    <property type="match status" value="1"/>
</dbReference>
<evidence type="ECO:0000256" key="4">
    <source>
        <dbReference type="PROSITE-ProRule" id="PRU00335"/>
    </source>
</evidence>
<dbReference type="AlphaFoldDB" id="A0A0F6W369"/>
<feature type="domain" description="HTH tetR-type" evidence="6">
    <location>
        <begin position="28"/>
        <end position="88"/>
    </location>
</feature>
<name>A0A0F6W369_9BACT</name>
<dbReference type="PANTHER" id="PTHR30055:SF234">
    <property type="entry name" value="HTH-TYPE TRANSCRIPTIONAL REGULATOR BETI"/>
    <property type="match status" value="1"/>
</dbReference>
<dbReference type="KEGG" id="samy:DB32_003474"/>
<evidence type="ECO:0000256" key="5">
    <source>
        <dbReference type="SAM" id="MobiDB-lite"/>
    </source>
</evidence>
<dbReference type="SUPFAM" id="SSF48498">
    <property type="entry name" value="Tetracyclin repressor-like, C-terminal domain"/>
    <property type="match status" value="1"/>
</dbReference>
<dbReference type="SUPFAM" id="SSF46689">
    <property type="entry name" value="Homeodomain-like"/>
    <property type="match status" value="1"/>
</dbReference>
<dbReference type="PRINTS" id="PR00455">
    <property type="entry name" value="HTHTETR"/>
</dbReference>